<evidence type="ECO:0000313" key="7">
    <source>
        <dbReference type="Proteomes" id="UP000199515"/>
    </source>
</evidence>
<feature type="domain" description="Protein kinase" evidence="5">
    <location>
        <begin position="128"/>
        <end position="457"/>
    </location>
</feature>
<comment type="similarity">
    <text evidence="1">Belongs to the protein kinase superfamily. ADCK protein kinase family.</text>
</comment>
<dbReference type="InterPro" id="IPR011009">
    <property type="entry name" value="Kinase-like_dom_sf"/>
</dbReference>
<dbReference type="InterPro" id="IPR000719">
    <property type="entry name" value="Prot_kinase_dom"/>
</dbReference>
<dbReference type="RefSeq" id="WP_091299555.1">
    <property type="nucleotide sequence ID" value="NZ_FNON01000015.1"/>
</dbReference>
<dbReference type="InterPro" id="IPR034646">
    <property type="entry name" value="ADCK3_dom"/>
</dbReference>
<dbReference type="PANTHER" id="PTHR43851">
    <property type="match status" value="1"/>
</dbReference>
<dbReference type="AlphaFoldDB" id="A0A1H3SSS2"/>
<dbReference type="InterPro" id="IPR004147">
    <property type="entry name" value="ABC1_dom"/>
</dbReference>
<sequence length="457" mass="50626">MPSEIPTSRFARTGRLGVFAAGQAARQMGTKASTLGRSEPERTRILERRALEAADQIVNMLGSMKGAAMKLGQMLSVIDIGIVPEDARADFQRKLAALRDQAPPVSFSGMRSVIESDLGKPLGDAFAKFDETPIAAASIGQVYRAELADGRVVAVKVQYPGIATAVRADLKNLALFLRFSKKLLPGLEAGPMTDEISTRIIEELDYRREAETQAEVAAAFRGHPFIVVPDSVPELCGEHVLVTEFVEGAGFAEIQREPQDVRDRVAEIAYRFYCGSLYRKHRFPGDPHPGNLLLCPDGRVAFLDFGLFKTMPEEDVHVELEVLRAASEGRARDVHALLDGIGVFPDPDLIEPDVMLAYIRDAVGWYLDDEEIAVTPELATDAFIASIDPRSAHFRKLRWQHLPPAHLFARRVELYTFGLLGQLYARGNWHRIAREWLYGEAPVTPLGKLEEGWQSPD</sequence>
<evidence type="ECO:0000259" key="5">
    <source>
        <dbReference type="PROSITE" id="PS50011"/>
    </source>
</evidence>
<evidence type="ECO:0000256" key="1">
    <source>
        <dbReference type="ARBA" id="ARBA00009670"/>
    </source>
</evidence>
<dbReference type="InterPro" id="IPR051409">
    <property type="entry name" value="Atypical_kinase_ADCK"/>
</dbReference>
<dbReference type="Proteomes" id="UP000199515">
    <property type="component" value="Unassembled WGS sequence"/>
</dbReference>
<accession>A0A1H3SSS2</accession>
<keyword evidence="4" id="KW-0067">ATP-binding</keyword>
<evidence type="ECO:0000256" key="4">
    <source>
        <dbReference type="ARBA" id="ARBA00022840"/>
    </source>
</evidence>
<organism evidence="6 7">
    <name type="scientific">Amycolatopsis xylanica</name>
    <dbReference type="NCBI Taxonomy" id="589385"/>
    <lineage>
        <taxon>Bacteria</taxon>
        <taxon>Bacillati</taxon>
        <taxon>Actinomycetota</taxon>
        <taxon>Actinomycetes</taxon>
        <taxon>Pseudonocardiales</taxon>
        <taxon>Pseudonocardiaceae</taxon>
        <taxon>Amycolatopsis</taxon>
    </lineage>
</organism>
<evidence type="ECO:0000256" key="3">
    <source>
        <dbReference type="ARBA" id="ARBA00022741"/>
    </source>
</evidence>
<gene>
    <name evidence="6" type="ORF">SAMN05421504_11518</name>
</gene>
<reference evidence="6 7" key="1">
    <citation type="submission" date="2016-10" db="EMBL/GenBank/DDBJ databases">
        <authorList>
            <person name="de Groot N.N."/>
        </authorList>
    </citation>
    <scope>NUCLEOTIDE SEQUENCE [LARGE SCALE GENOMIC DNA]</scope>
    <source>
        <strain evidence="6 7">CPCC 202699</strain>
    </source>
</reference>
<dbReference type="PROSITE" id="PS50011">
    <property type="entry name" value="PROTEIN_KINASE_DOM"/>
    <property type="match status" value="1"/>
</dbReference>
<keyword evidence="3" id="KW-0547">Nucleotide-binding</keyword>
<dbReference type="PANTHER" id="PTHR43851:SF3">
    <property type="entry name" value="COENZYME Q8"/>
    <property type="match status" value="1"/>
</dbReference>
<proteinExistence type="inferred from homology"/>
<dbReference type="Gene3D" id="1.10.510.10">
    <property type="entry name" value="Transferase(Phosphotransferase) domain 1"/>
    <property type="match status" value="1"/>
</dbReference>
<dbReference type="EMBL" id="FNON01000015">
    <property type="protein sequence ID" value="SDZ40159.1"/>
    <property type="molecule type" value="Genomic_DNA"/>
</dbReference>
<dbReference type="Pfam" id="PF03109">
    <property type="entry name" value="ABC1"/>
    <property type="match status" value="1"/>
</dbReference>
<evidence type="ECO:0000256" key="2">
    <source>
        <dbReference type="ARBA" id="ARBA00022679"/>
    </source>
</evidence>
<dbReference type="CDD" id="cd13970">
    <property type="entry name" value="ABC1_ADCK3"/>
    <property type="match status" value="1"/>
</dbReference>
<keyword evidence="7" id="KW-1185">Reference proteome</keyword>
<name>A0A1H3SSS2_9PSEU</name>
<dbReference type="GO" id="GO:0005524">
    <property type="term" value="F:ATP binding"/>
    <property type="evidence" value="ECO:0007669"/>
    <property type="project" value="UniProtKB-KW"/>
</dbReference>
<dbReference type="GO" id="GO:0004672">
    <property type="term" value="F:protein kinase activity"/>
    <property type="evidence" value="ECO:0007669"/>
    <property type="project" value="InterPro"/>
</dbReference>
<dbReference type="STRING" id="589385.SAMN05421504_11518"/>
<dbReference type="OrthoDB" id="9795390at2"/>
<evidence type="ECO:0000313" key="6">
    <source>
        <dbReference type="EMBL" id="SDZ40159.1"/>
    </source>
</evidence>
<protein>
    <submittedName>
        <fullName evidence="6">ABC1 family protein</fullName>
    </submittedName>
</protein>
<dbReference type="SUPFAM" id="SSF56112">
    <property type="entry name" value="Protein kinase-like (PK-like)"/>
    <property type="match status" value="1"/>
</dbReference>
<keyword evidence="2" id="KW-0808">Transferase</keyword>